<evidence type="ECO:0000313" key="11">
    <source>
        <dbReference type="Proteomes" id="UP001595859"/>
    </source>
</evidence>
<sequence length="395" mass="40299">MDVPLTPIVVDVVTFDRAPLGRRGYHEDQVDDFLDRVQATLAGEDDLTATQVREVEFDPAPFIRRGYHEDQVDEFLDLVVEELDRRAAGAQGASPGGVPPGLPGPANAVPGRPDAGAPSAASSPGAHTPNPAPANGHPGPVGGPGNGVPHAGGLPIAGGAFASGAPVAWVPFPGHQPRPVPPPTPAEQTNPMLFTQPPSLPSPSTQPLKRALGAASGPPESSVAAGTDKTGVPAEAEPDESAGRSQSVAAGQAASAFRAGAMPELGAPTDAARAVPAQEPDTARPVPEDTARNPVPEDEPDAPGQPAPQPEATGRTLADYAPKPAPTFPLPPAPQGEPGYAPSDVAALLKLLATSPDREQLLAFTLTRTDNGGFHAGTVDALRQAWLDALPTKRP</sequence>
<comment type="similarity">
    <text evidence="2">Belongs to the DivIVA family.</text>
</comment>
<proteinExistence type="inferred from homology"/>
<dbReference type="InterPro" id="IPR019933">
    <property type="entry name" value="DivIVA_domain"/>
</dbReference>
<keyword evidence="7" id="KW-0131">Cell cycle</keyword>
<keyword evidence="6" id="KW-0175">Coiled coil</keyword>
<feature type="region of interest" description="Disordered" evidence="9">
    <location>
        <begin position="173"/>
        <end position="341"/>
    </location>
</feature>
<evidence type="ECO:0000256" key="3">
    <source>
        <dbReference type="ARBA" id="ARBA00018787"/>
    </source>
</evidence>
<feature type="region of interest" description="Disordered" evidence="9">
    <location>
        <begin position="87"/>
        <end position="151"/>
    </location>
</feature>
<evidence type="ECO:0000256" key="7">
    <source>
        <dbReference type="ARBA" id="ARBA00023306"/>
    </source>
</evidence>
<dbReference type="RefSeq" id="WP_378056010.1">
    <property type="nucleotide sequence ID" value="NZ_JBHSIS010000006.1"/>
</dbReference>
<organism evidence="10 11">
    <name type="scientific">Actinophytocola glycyrrhizae</name>
    <dbReference type="NCBI Taxonomy" id="2044873"/>
    <lineage>
        <taxon>Bacteria</taxon>
        <taxon>Bacillati</taxon>
        <taxon>Actinomycetota</taxon>
        <taxon>Actinomycetes</taxon>
        <taxon>Pseudonocardiales</taxon>
        <taxon>Pseudonocardiaceae</taxon>
    </lineage>
</organism>
<gene>
    <name evidence="10" type="ORF">ACFPCV_11125</name>
</gene>
<evidence type="ECO:0000256" key="4">
    <source>
        <dbReference type="ARBA" id="ARBA00022490"/>
    </source>
</evidence>
<protein>
    <recommendedName>
        <fullName evidence="3">Cell wall synthesis protein Wag31</fullName>
    </recommendedName>
    <alternativeName>
        <fullName evidence="8">Antigen 84</fullName>
    </alternativeName>
</protein>
<feature type="compositionally biased region" description="Pro residues" evidence="9">
    <location>
        <begin position="323"/>
        <end position="335"/>
    </location>
</feature>
<comment type="caution">
    <text evidence="10">The sequence shown here is derived from an EMBL/GenBank/DDBJ whole genome shotgun (WGS) entry which is preliminary data.</text>
</comment>
<evidence type="ECO:0000256" key="9">
    <source>
        <dbReference type="SAM" id="MobiDB-lite"/>
    </source>
</evidence>
<dbReference type="NCBIfam" id="TIGR03544">
    <property type="entry name" value="DivI1A_domain"/>
    <property type="match status" value="2"/>
</dbReference>
<keyword evidence="5" id="KW-0132">Cell division</keyword>
<keyword evidence="11" id="KW-1185">Reference proteome</keyword>
<evidence type="ECO:0000256" key="6">
    <source>
        <dbReference type="ARBA" id="ARBA00023054"/>
    </source>
</evidence>
<reference evidence="11" key="1">
    <citation type="journal article" date="2019" name="Int. J. Syst. Evol. Microbiol.">
        <title>The Global Catalogue of Microorganisms (GCM) 10K type strain sequencing project: providing services to taxonomists for standard genome sequencing and annotation.</title>
        <authorList>
            <consortium name="The Broad Institute Genomics Platform"/>
            <consortium name="The Broad Institute Genome Sequencing Center for Infectious Disease"/>
            <person name="Wu L."/>
            <person name="Ma J."/>
        </authorList>
    </citation>
    <scope>NUCLEOTIDE SEQUENCE [LARGE SCALE GENOMIC DNA]</scope>
    <source>
        <strain evidence="11">ZS-22-S1</strain>
    </source>
</reference>
<feature type="compositionally biased region" description="Pro residues" evidence="9">
    <location>
        <begin position="174"/>
        <end position="185"/>
    </location>
</feature>
<evidence type="ECO:0000313" key="10">
    <source>
        <dbReference type="EMBL" id="MFC4854054.1"/>
    </source>
</evidence>
<accession>A0ABV9RZF4</accession>
<feature type="compositionally biased region" description="Low complexity" evidence="9">
    <location>
        <begin position="243"/>
        <end position="261"/>
    </location>
</feature>
<evidence type="ECO:0000256" key="5">
    <source>
        <dbReference type="ARBA" id="ARBA00022618"/>
    </source>
</evidence>
<name>A0ABV9RZF4_9PSEU</name>
<evidence type="ECO:0000256" key="2">
    <source>
        <dbReference type="ARBA" id="ARBA00009008"/>
    </source>
</evidence>
<dbReference type="InterPro" id="IPR007793">
    <property type="entry name" value="DivIVA_fam"/>
</dbReference>
<dbReference type="Proteomes" id="UP001595859">
    <property type="component" value="Unassembled WGS sequence"/>
</dbReference>
<evidence type="ECO:0000256" key="1">
    <source>
        <dbReference type="ARBA" id="ARBA00004496"/>
    </source>
</evidence>
<dbReference type="Gene3D" id="6.10.250.660">
    <property type="match status" value="2"/>
</dbReference>
<feature type="compositionally biased region" description="Low complexity" evidence="9">
    <location>
        <begin position="104"/>
        <end position="138"/>
    </location>
</feature>
<evidence type="ECO:0000256" key="8">
    <source>
        <dbReference type="ARBA" id="ARBA00031737"/>
    </source>
</evidence>
<keyword evidence="4" id="KW-0963">Cytoplasm</keyword>
<dbReference type="PANTHER" id="PTHR35794">
    <property type="entry name" value="CELL DIVISION PROTEIN DIVIVA"/>
    <property type="match status" value="1"/>
</dbReference>
<dbReference type="PANTHER" id="PTHR35794:SF2">
    <property type="entry name" value="CELL DIVISION PROTEIN DIVIVA"/>
    <property type="match status" value="1"/>
</dbReference>
<comment type="subcellular location">
    <subcellularLocation>
        <location evidence="1">Cytoplasm</location>
    </subcellularLocation>
</comment>
<dbReference type="EMBL" id="JBHSIS010000006">
    <property type="protein sequence ID" value="MFC4854054.1"/>
    <property type="molecule type" value="Genomic_DNA"/>
</dbReference>